<sequence>MKSVISLATVLAVAGLVLPGCHQLEEAEEHHEEHHRIVVTSPKVEDVTTTEQYVCQIHSIRHIEICALETGYLEKIPVNEGQLVTEGELMFKILPTLYQAKLDSEAAEADLAKIEFANTKKLFDDNVVSDKEVALAKAKLDKALAQVSLAKAELNFTDVKAPFNGMIDRLHHQQGSLIEEGDMLTTLSDNSVMWVYFNVPEARYLEYKEHENHDQDEMQIDLQLANGKIFPQQGKIGAIEADFNNETGNIAFRADFPNPNGILRHGQTGTILINHLEKDAIVIPQRATFEILAKRYVYVIDDEGIVHQHEIKVKHEMEDIFVVDGSLKATDKIVLDGVRQVRDGEEVEYEFSEPEVVLANLKYKAE</sequence>
<dbReference type="GO" id="GO:0022857">
    <property type="term" value="F:transmembrane transporter activity"/>
    <property type="evidence" value="ECO:0007669"/>
    <property type="project" value="InterPro"/>
</dbReference>
<dbReference type="Gene3D" id="1.10.287.470">
    <property type="entry name" value="Helix hairpin bin"/>
    <property type="match status" value="1"/>
</dbReference>
<dbReference type="GO" id="GO:0030313">
    <property type="term" value="C:cell envelope"/>
    <property type="evidence" value="ECO:0007669"/>
    <property type="project" value="UniProtKB-SubCell"/>
</dbReference>
<dbReference type="InterPro" id="IPR058625">
    <property type="entry name" value="MdtA-like_BSH"/>
</dbReference>
<dbReference type="Gene3D" id="2.40.50.100">
    <property type="match status" value="1"/>
</dbReference>
<dbReference type="PANTHER" id="PTHR30158">
    <property type="entry name" value="ACRA/E-RELATED COMPONENT OF DRUG EFFLUX TRANSPORTER"/>
    <property type="match status" value="1"/>
</dbReference>
<feature type="domain" description="Multidrug resistance protein MdtA-like beta-barrel" evidence="4">
    <location>
        <begin position="193"/>
        <end position="274"/>
    </location>
</feature>
<proteinExistence type="inferred from homology"/>
<dbReference type="Pfam" id="PF25917">
    <property type="entry name" value="BSH_RND"/>
    <property type="match status" value="1"/>
</dbReference>
<organism evidence="6 7">
    <name type="scientific">Aeoliella straminimaris</name>
    <dbReference type="NCBI Taxonomy" id="2954799"/>
    <lineage>
        <taxon>Bacteria</taxon>
        <taxon>Pseudomonadati</taxon>
        <taxon>Planctomycetota</taxon>
        <taxon>Planctomycetia</taxon>
        <taxon>Pirellulales</taxon>
        <taxon>Lacipirellulaceae</taxon>
        <taxon>Aeoliella</taxon>
    </lineage>
</organism>
<dbReference type="InterPro" id="IPR058627">
    <property type="entry name" value="MdtA-like_C"/>
</dbReference>
<feature type="domain" description="Multidrug resistance protein MdtA-like barrel-sandwich hybrid" evidence="3">
    <location>
        <begin position="64"/>
        <end position="184"/>
    </location>
</feature>
<dbReference type="GO" id="GO:0046677">
    <property type="term" value="P:response to antibiotic"/>
    <property type="evidence" value="ECO:0007669"/>
    <property type="project" value="TreeGrafter"/>
</dbReference>
<evidence type="ECO:0000259" key="4">
    <source>
        <dbReference type="Pfam" id="PF25944"/>
    </source>
</evidence>
<dbReference type="Proteomes" id="UP001155241">
    <property type="component" value="Unassembled WGS sequence"/>
</dbReference>
<dbReference type="SUPFAM" id="SSF111369">
    <property type="entry name" value="HlyD-like secretion proteins"/>
    <property type="match status" value="1"/>
</dbReference>
<evidence type="ECO:0000259" key="5">
    <source>
        <dbReference type="Pfam" id="PF25967"/>
    </source>
</evidence>
<dbReference type="EMBL" id="JAMXLR010000058">
    <property type="protein sequence ID" value="MCO6045609.1"/>
    <property type="molecule type" value="Genomic_DNA"/>
</dbReference>
<keyword evidence="7" id="KW-1185">Reference proteome</keyword>
<evidence type="ECO:0000313" key="6">
    <source>
        <dbReference type="EMBL" id="MCO6045609.1"/>
    </source>
</evidence>
<dbReference type="AlphaFoldDB" id="A0A9X2FBR8"/>
<protein>
    <submittedName>
        <fullName evidence="6">Efflux RND transporter periplasmic adaptor subunit</fullName>
    </submittedName>
</protein>
<dbReference type="GO" id="GO:0005886">
    <property type="term" value="C:plasma membrane"/>
    <property type="evidence" value="ECO:0007669"/>
    <property type="project" value="TreeGrafter"/>
</dbReference>
<dbReference type="Gene3D" id="2.40.30.170">
    <property type="match status" value="1"/>
</dbReference>
<dbReference type="InterPro" id="IPR006143">
    <property type="entry name" value="RND_pump_MFP"/>
</dbReference>
<gene>
    <name evidence="6" type="ORF">NG895_17050</name>
</gene>
<feature type="domain" description="Multidrug resistance protein MdtA-like C-terminal permuted SH3" evidence="5">
    <location>
        <begin position="279"/>
        <end position="338"/>
    </location>
</feature>
<dbReference type="PANTHER" id="PTHR30158:SF23">
    <property type="entry name" value="MULTIDRUG RESISTANCE PROTEIN MEXA"/>
    <property type="match status" value="1"/>
</dbReference>
<evidence type="ECO:0000313" key="7">
    <source>
        <dbReference type="Proteomes" id="UP001155241"/>
    </source>
</evidence>
<comment type="subcellular location">
    <subcellularLocation>
        <location evidence="1">Cell envelope</location>
    </subcellularLocation>
</comment>
<dbReference type="Pfam" id="PF25967">
    <property type="entry name" value="RND-MFP_C"/>
    <property type="match status" value="1"/>
</dbReference>
<dbReference type="InterPro" id="IPR058626">
    <property type="entry name" value="MdtA-like_b-barrel"/>
</dbReference>
<evidence type="ECO:0000256" key="1">
    <source>
        <dbReference type="ARBA" id="ARBA00004196"/>
    </source>
</evidence>
<dbReference type="NCBIfam" id="TIGR01730">
    <property type="entry name" value="RND_mfp"/>
    <property type="match status" value="1"/>
</dbReference>
<comment type="caution">
    <text evidence="6">The sequence shown here is derived from an EMBL/GenBank/DDBJ whole genome shotgun (WGS) entry which is preliminary data.</text>
</comment>
<dbReference type="Gene3D" id="2.40.420.20">
    <property type="match status" value="1"/>
</dbReference>
<dbReference type="RefSeq" id="WP_252853724.1">
    <property type="nucleotide sequence ID" value="NZ_JAMXLR010000058.1"/>
</dbReference>
<dbReference type="Pfam" id="PF25944">
    <property type="entry name" value="Beta-barrel_RND"/>
    <property type="match status" value="1"/>
</dbReference>
<reference evidence="6" key="1">
    <citation type="submission" date="2022-06" db="EMBL/GenBank/DDBJ databases">
        <title>Aeoliella straminimaris, a novel planctomycete from sediments.</title>
        <authorList>
            <person name="Vitorino I.R."/>
            <person name="Lage O.M."/>
        </authorList>
    </citation>
    <scope>NUCLEOTIDE SEQUENCE</scope>
    <source>
        <strain evidence="6">ICT_H6.2</strain>
    </source>
</reference>
<accession>A0A9X2FBR8</accession>
<evidence type="ECO:0000259" key="3">
    <source>
        <dbReference type="Pfam" id="PF25917"/>
    </source>
</evidence>
<name>A0A9X2FBR8_9BACT</name>
<evidence type="ECO:0000256" key="2">
    <source>
        <dbReference type="ARBA" id="ARBA00009477"/>
    </source>
</evidence>
<comment type="similarity">
    <text evidence="2">Belongs to the membrane fusion protein (MFP) (TC 8.A.1) family.</text>
</comment>